<organism evidence="2 3">
    <name type="scientific">Venustampulla echinocandica</name>
    <dbReference type="NCBI Taxonomy" id="2656787"/>
    <lineage>
        <taxon>Eukaryota</taxon>
        <taxon>Fungi</taxon>
        <taxon>Dikarya</taxon>
        <taxon>Ascomycota</taxon>
        <taxon>Pezizomycotina</taxon>
        <taxon>Leotiomycetes</taxon>
        <taxon>Helotiales</taxon>
        <taxon>Pleuroascaceae</taxon>
        <taxon>Venustampulla</taxon>
    </lineage>
</organism>
<dbReference type="GeneID" id="43595914"/>
<feature type="region of interest" description="Disordered" evidence="1">
    <location>
        <begin position="194"/>
        <end position="222"/>
    </location>
</feature>
<reference evidence="2 3" key="1">
    <citation type="journal article" date="2018" name="IMA Fungus">
        <title>IMA Genome-F 9: Draft genome sequence of Annulohypoxylon stygium, Aspergillus mulundensis, Berkeleyomyces basicola (syn. Thielaviopsis basicola), Ceratocystis smalleyi, two Cercospora beticola strains, Coleophoma cylindrospora, Fusarium fracticaudum, Phialophora cf. hyalina, and Morchella septimelata.</title>
        <authorList>
            <person name="Wingfield B.D."/>
            <person name="Bills G.F."/>
            <person name="Dong Y."/>
            <person name="Huang W."/>
            <person name="Nel W.J."/>
            <person name="Swalarsk-Parry B.S."/>
            <person name="Vaghefi N."/>
            <person name="Wilken P.M."/>
            <person name="An Z."/>
            <person name="de Beer Z.W."/>
            <person name="De Vos L."/>
            <person name="Chen L."/>
            <person name="Duong T.A."/>
            <person name="Gao Y."/>
            <person name="Hammerbacher A."/>
            <person name="Kikkert J.R."/>
            <person name="Li Y."/>
            <person name="Li H."/>
            <person name="Li K."/>
            <person name="Li Q."/>
            <person name="Liu X."/>
            <person name="Ma X."/>
            <person name="Naidoo K."/>
            <person name="Pethybridge S.J."/>
            <person name="Sun J."/>
            <person name="Steenkamp E.T."/>
            <person name="van der Nest M.A."/>
            <person name="van Wyk S."/>
            <person name="Wingfield M.J."/>
            <person name="Xiong C."/>
            <person name="Yue Q."/>
            <person name="Zhang X."/>
        </authorList>
    </citation>
    <scope>NUCLEOTIDE SEQUENCE [LARGE SCALE GENOMIC DNA]</scope>
    <source>
        <strain evidence="2 3">BP 5553</strain>
    </source>
</reference>
<name>A0A370TT70_9HELO</name>
<feature type="compositionally biased region" description="Basic and acidic residues" evidence="1">
    <location>
        <begin position="196"/>
        <end position="208"/>
    </location>
</feature>
<dbReference type="EMBL" id="NPIC01000002">
    <property type="protein sequence ID" value="RDL38725.1"/>
    <property type="molecule type" value="Genomic_DNA"/>
</dbReference>
<keyword evidence="3" id="KW-1185">Reference proteome</keyword>
<accession>A0A370TT70</accession>
<feature type="compositionally biased region" description="Basic and acidic residues" evidence="1">
    <location>
        <begin position="315"/>
        <end position="333"/>
    </location>
</feature>
<dbReference type="STRING" id="2656787.A0A370TT70"/>
<dbReference type="Proteomes" id="UP000254866">
    <property type="component" value="Unassembled WGS sequence"/>
</dbReference>
<evidence type="ECO:0000313" key="3">
    <source>
        <dbReference type="Proteomes" id="UP000254866"/>
    </source>
</evidence>
<proteinExistence type="predicted"/>
<sequence>MASSLSAAELGNVRALFEQHALIYDTIGKTWAPTSLCLWSKDAQIPGKVTILSQYGDLKDFFVGILKVKIHDLGMLVDELSQVASSKLTVDDVKSLIWQINSFSPSRKALEKLKTLPIFPVKAASRGLDPAVLRVRNEKFSIIDRQPWADAFQGRIDFLDFNLEEVRKLQHFLSSFDFENYYLSRAIAETSSFQGEVREPKQQTDETAKNSQEFSAHSESVETVTVEVHKSKLHISEDSGVLKMYVPKDRKDQELCFLQLLPTKLFNEVMMGKKTNNSTVASDSEAVRIIAALFMSSDEVVCDLLDDADHSRVNREIELDAPPREDRGQRAEESASSPGSRLLSPTPPSCYRTNYRAATPTYRQPSTSSFISRPSAPQRNEPSPFSDNSGQAEYRRLLSNVIAAAKSQRGGFPTRGAFNLDNLLNALPIESDAEPVSYGLPFGVRSENQLAHDMKIGAVGELYAFEILSRLEAHIPGFDRGNWQSTIRRHVTVHEDYYGMDPWKGAETADITYDDTEGEFTKLLVGNEYLEDIWIGAKPKFYLEVKATTKECNTRFFVSKSQYQRMERMRLIAGEVSPEIYIILRVFNLGKDTIDMRLFVDPKRIEDGGSLTFTPESYSVLPAGSTNT</sequence>
<dbReference type="OrthoDB" id="1262810at2759"/>
<feature type="compositionally biased region" description="Polar residues" evidence="1">
    <location>
        <begin position="361"/>
        <end position="390"/>
    </location>
</feature>
<comment type="caution">
    <text evidence="2">The sequence shown here is derived from an EMBL/GenBank/DDBJ whole genome shotgun (WGS) entry which is preliminary data.</text>
</comment>
<gene>
    <name evidence="2" type="ORF">BP5553_03065</name>
</gene>
<dbReference type="AlphaFoldDB" id="A0A370TT70"/>
<protein>
    <recommendedName>
        <fullName evidence="4">Protein NO VEIN C-terminal domain-containing protein</fullName>
    </recommendedName>
</protein>
<evidence type="ECO:0008006" key="4">
    <source>
        <dbReference type="Google" id="ProtNLM"/>
    </source>
</evidence>
<feature type="region of interest" description="Disordered" evidence="1">
    <location>
        <begin position="315"/>
        <end position="390"/>
    </location>
</feature>
<evidence type="ECO:0000313" key="2">
    <source>
        <dbReference type="EMBL" id="RDL38725.1"/>
    </source>
</evidence>
<dbReference type="RefSeq" id="XP_031871381.1">
    <property type="nucleotide sequence ID" value="XM_032011688.1"/>
</dbReference>
<evidence type="ECO:0000256" key="1">
    <source>
        <dbReference type="SAM" id="MobiDB-lite"/>
    </source>
</evidence>